<gene>
    <name evidence="1" type="ORF">B5F11_13710</name>
</gene>
<evidence type="ECO:0000313" key="2">
    <source>
        <dbReference type="Proteomes" id="UP000196386"/>
    </source>
</evidence>
<evidence type="ECO:0000313" key="1">
    <source>
        <dbReference type="EMBL" id="OUP68450.1"/>
    </source>
</evidence>
<dbReference type="Proteomes" id="UP000196386">
    <property type="component" value="Unassembled WGS sequence"/>
</dbReference>
<protein>
    <submittedName>
        <fullName evidence="1">Uncharacterized protein</fullName>
    </submittedName>
</protein>
<dbReference type="RefSeq" id="WP_087302120.1">
    <property type="nucleotide sequence ID" value="NZ_NFKP01000018.1"/>
</dbReference>
<dbReference type="EMBL" id="NFKP01000018">
    <property type="protein sequence ID" value="OUP68450.1"/>
    <property type="molecule type" value="Genomic_DNA"/>
</dbReference>
<sequence length="461" mass="53838">MQVERKYEQWKAITESDFVTLFIKTWFTFIAVLRELNPDVDVFTEDGMPRGDKPFLNAYKDGIMPFVQKNIDTDNFAQEVFAMYPISMRKVMDVFPQYFFQTFFQINRDFSYEEKTIDLDKDGSLKERYQANLHIVDKHILKFYLGVSGQFRTTKYNESIKKEIDLRPIVCSTVEKHKHQDLIINETQFMRDFYDAVMSEITGTLRHYIDITLPKKGFNQTVTRKIKDACLRLDTALRLRFEYNYKYPHEVDPLIASNSYAIIYQIPFNGFSRSERENIYKSHQGKYAQLIATKAVDWFANYVYALRNALFHEIISPLDEEWQIIFKSAYLLLKQVSDICISCISQIEGFAQTQENAVFEYAEKHKAECVDYLADYVEILDFPKMVLSKWKIENGKITLSGWFSAKLKLQQGDAEAIENGTGSIATEDKGFDFSITLGDDFKIAIDKDTQKEIIEIKLQGT</sequence>
<proteinExistence type="predicted"/>
<accession>A0A1Y4MJT8</accession>
<name>A0A1Y4MJT8_9FIRM</name>
<reference evidence="2" key="1">
    <citation type="submission" date="2017-04" db="EMBL/GenBank/DDBJ databases">
        <title>Function of individual gut microbiota members based on whole genome sequencing of pure cultures obtained from chicken caecum.</title>
        <authorList>
            <person name="Medvecky M."/>
            <person name="Cejkova D."/>
            <person name="Polansky O."/>
            <person name="Karasova D."/>
            <person name="Kubasova T."/>
            <person name="Cizek A."/>
            <person name="Rychlik I."/>
        </authorList>
    </citation>
    <scope>NUCLEOTIDE SEQUENCE [LARGE SCALE GENOMIC DNA]</scope>
    <source>
        <strain evidence="2">An175</strain>
    </source>
</reference>
<comment type="caution">
    <text evidence="1">The sequence shown here is derived from an EMBL/GenBank/DDBJ whole genome shotgun (WGS) entry which is preliminary data.</text>
</comment>
<organism evidence="1 2">
    <name type="scientific">Anaerotruncus colihominis</name>
    <dbReference type="NCBI Taxonomy" id="169435"/>
    <lineage>
        <taxon>Bacteria</taxon>
        <taxon>Bacillati</taxon>
        <taxon>Bacillota</taxon>
        <taxon>Clostridia</taxon>
        <taxon>Eubacteriales</taxon>
        <taxon>Oscillospiraceae</taxon>
        <taxon>Anaerotruncus</taxon>
    </lineage>
</organism>
<dbReference type="AlphaFoldDB" id="A0A1Y4MJT8"/>